<protein>
    <submittedName>
        <fullName evidence="7">Uncharacterized protein</fullName>
    </submittedName>
</protein>
<evidence type="ECO:0000256" key="4">
    <source>
        <dbReference type="ARBA" id="ARBA00022989"/>
    </source>
</evidence>
<accession>A0ABM9D432</accession>
<dbReference type="PANTHER" id="PTHR47891:SF1">
    <property type="entry name" value="CORA-MAGNESIUM AND COBALT TRANSPORTER"/>
    <property type="match status" value="1"/>
</dbReference>
<keyword evidence="4 6" id="KW-1133">Transmembrane helix</keyword>
<dbReference type="Gene3D" id="3.30.460.20">
    <property type="entry name" value="CorA soluble domain-like"/>
    <property type="match status" value="1"/>
</dbReference>
<name>A0ABM9D432_9LACO</name>
<keyword evidence="3 6" id="KW-0812">Transmembrane</keyword>
<evidence type="ECO:0000256" key="2">
    <source>
        <dbReference type="ARBA" id="ARBA00009765"/>
    </source>
</evidence>
<dbReference type="SUPFAM" id="SSF143865">
    <property type="entry name" value="CorA soluble domain-like"/>
    <property type="match status" value="1"/>
</dbReference>
<dbReference type="InterPro" id="IPR045863">
    <property type="entry name" value="CorA_TM1_TM2"/>
</dbReference>
<dbReference type="Pfam" id="PF01544">
    <property type="entry name" value="CorA"/>
    <property type="match status" value="1"/>
</dbReference>
<organism evidence="7 8">
    <name type="scientific">Convivina praedatoris</name>
    <dbReference type="NCBI Taxonomy" id="2880963"/>
    <lineage>
        <taxon>Bacteria</taxon>
        <taxon>Bacillati</taxon>
        <taxon>Bacillota</taxon>
        <taxon>Bacilli</taxon>
        <taxon>Lactobacillales</taxon>
        <taxon>Lactobacillaceae</taxon>
        <taxon>Convivina</taxon>
    </lineage>
</organism>
<keyword evidence="5 6" id="KW-0472">Membrane</keyword>
<dbReference type="Proteomes" id="UP000838102">
    <property type="component" value="Unassembled WGS sequence"/>
</dbReference>
<reference evidence="7" key="1">
    <citation type="submission" date="2022-03" db="EMBL/GenBank/DDBJ databases">
        <authorList>
            <person name="Hettiarachchi G."/>
        </authorList>
    </citation>
    <scope>NUCLEOTIDE SEQUENCE</scope>
    <source>
        <strain evidence="7">LMG 32447</strain>
    </source>
</reference>
<dbReference type="InterPro" id="IPR047199">
    <property type="entry name" value="CorA-like"/>
</dbReference>
<evidence type="ECO:0000256" key="5">
    <source>
        <dbReference type="ARBA" id="ARBA00023136"/>
    </source>
</evidence>
<evidence type="ECO:0000256" key="3">
    <source>
        <dbReference type="ARBA" id="ARBA00022692"/>
    </source>
</evidence>
<dbReference type="SUPFAM" id="SSF144083">
    <property type="entry name" value="Magnesium transport protein CorA, transmembrane region"/>
    <property type="match status" value="1"/>
</dbReference>
<dbReference type="RefSeq" id="WP_248706670.1">
    <property type="nucleotide sequence ID" value="NZ_CAKOET010000008.1"/>
</dbReference>
<dbReference type="EMBL" id="CAKOEU010000007">
    <property type="protein sequence ID" value="CAH1856586.1"/>
    <property type="molecule type" value="Genomic_DNA"/>
</dbReference>
<dbReference type="InterPro" id="IPR002523">
    <property type="entry name" value="MgTranspt_CorA/ZnTranspt_ZntB"/>
</dbReference>
<dbReference type="PANTHER" id="PTHR47891">
    <property type="entry name" value="TRANSPORTER-RELATED"/>
    <property type="match status" value="1"/>
</dbReference>
<gene>
    <name evidence="7" type="ORF">LMG032447_01321</name>
</gene>
<sequence>MINMKNLLSSATFQWLDIVNLDQTDIAKLTDTYNLTKTMIGYLTDSNERPHYDYDAPLNSDLFVYDMPIWSQDESGETHFTAESVKFLVINNTLLSFHSNKVNYMFDAIQTTTNTKNLPTFLLNIFLFSTQYFHQAIKELDSVRIKLDARINRDITKDELIDVATVQKSIVYLASSIDNNNLLWQSLQSNQHFITGQKPLLAIVDDILIESNQSIEMITTSQKIIETLSATANSIMDSNLNDSMKFLTVWSIILTVPAIMTGFFGMNVGLPFGNSNFDWVTVIIITLIIMIALVAYMKKKKIF</sequence>
<feature type="transmembrane region" description="Helical" evidence="6">
    <location>
        <begin position="246"/>
        <end position="265"/>
    </location>
</feature>
<comment type="similarity">
    <text evidence="2">Belongs to the CorA metal ion transporter (MIT) (TC 1.A.35) family.</text>
</comment>
<evidence type="ECO:0000313" key="8">
    <source>
        <dbReference type="Proteomes" id="UP000838102"/>
    </source>
</evidence>
<evidence type="ECO:0000256" key="1">
    <source>
        <dbReference type="ARBA" id="ARBA00004141"/>
    </source>
</evidence>
<dbReference type="Gene3D" id="1.20.58.340">
    <property type="entry name" value="Magnesium transport protein CorA, transmembrane region"/>
    <property type="match status" value="2"/>
</dbReference>
<dbReference type="CDD" id="cd12827">
    <property type="entry name" value="EcCorA_ZntB-like_u2"/>
    <property type="match status" value="1"/>
</dbReference>
<keyword evidence="8" id="KW-1185">Reference proteome</keyword>
<proteinExistence type="inferred from homology"/>
<comment type="subcellular location">
    <subcellularLocation>
        <location evidence="1">Membrane</location>
        <topology evidence="1">Multi-pass membrane protein</topology>
    </subcellularLocation>
</comment>
<evidence type="ECO:0000313" key="7">
    <source>
        <dbReference type="EMBL" id="CAH1856586.1"/>
    </source>
</evidence>
<dbReference type="InterPro" id="IPR045861">
    <property type="entry name" value="CorA_cytoplasmic_dom"/>
</dbReference>
<evidence type="ECO:0000256" key="6">
    <source>
        <dbReference type="SAM" id="Phobius"/>
    </source>
</evidence>
<feature type="transmembrane region" description="Helical" evidence="6">
    <location>
        <begin position="277"/>
        <end position="297"/>
    </location>
</feature>
<comment type="caution">
    <text evidence="7">The sequence shown here is derived from an EMBL/GenBank/DDBJ whole genome shotgun (WGS) entry which is preliminary data.</text>
</comment>